<sequence length="102" mass="11202">MNSDLDPEFVELIDAVGERRAQVLAAAAVEVAADIRADADELGTNPVDRTRLRVLGLLPSITFGQSRFWRYQLAECADRLAQDTLCWGAPVPAAQAKKWCCI</sequence>
<comment type="caution">
    <text evidence="1">The sequence shown here is derived from an EMBL/GenBank/DDBJ whole genome shotgun (WGS) entry which is preliminary data.</text>
</comment>
<evidence type="ECO:0000313" key="1">
    <source>
        <dbReference type="EMBL" id="MCZ4553698.1"/>
    </source>
</evidence>
<evidence type="ECO:0000313" key="2">
    <source>
        <dbReference type="Proteomes" id="UP001067235"/>
    </source>
</evidence>
<accession>A0ABT4N342</accession>
<dbReference type="Proteomes" id="UP001067235">
    <property type="component" value="Unassembled WGS sequence"/>
</dbReference>
<organism evidence="1 2">
    <name type="scientific">Gordonia rubripertincta</name>
    <name type="common">Rhodococcus corallinus</name>
    <dbReference type="NCBI Taxonomy" id="36822"/>
    <lineage>
        <taxon>Bacteria</taxon>
        <taxon>Bacillati</taxon>
        <taxon>Actinomycetota</taxon>
        <taxon>Actinomycetes</taxon>
        <taxon>Mycobacteriales</taxon>
        <taxon>Gordoniaceae</taxon>
        <taxon>Gordonia</taxon>
    </lineage>
</organism>
<dbReference type="RefSeq" id="WP_301574394.1">
    <property type="nucleotide sequence ID" value="NZ_JAPWIE010000011.1"/>
</dbReference>
<reference evidence="1" key="1">
    <citation type="submission" date="2022-12" db="EMBL/GenBank/DDBJ databases">
        <authorList>
            <person name="Krivoruchko A.V."/>
            <person name="Elkin A."/>
        </authorList>
    </citation>
    <scope>NUCLEOTIDE SEQUENCE</scope>
    <source>
        <strain evidence="1">IEGM 1388</strain>
    </source>
</reference>
<protein>
    <submittedName>
        <fullName evidence="1">Uncharacterized protein</fullName>
    </submittedName>
</protein>
<proteinExistence type="predicted"/>
<keyword evidence="2" id="KW-1185">Reference proteome</keyword>
<gene>
    <name evidence="1" type="ORF">O4213_27165</name>
</gene>
<dbReference type="EMBL" id="JAPWIE010000011">
    <property type="protein sequence ID" value="MCZ4553698.1"/>
    <property type="molecule type" value="Genomic_DNA"/>
</dbReference>
<name>A0ABT4N342_GORRU</name>